<evidence type="ECO:0000313" key="1">
    <source>
        <dbReference type="EMBL" id="GCE26411.1"/>
    </source>
</evidence>
<sequence length="165" mass="18755">MMMTEKDVLRMALARRENYAITSHITHLKGRVYALDMDGVHYNAVVLITSFQFYEKRYHVAKKVPSLVICYDHDTVLPVAVLSLRAGNFAKPYELPAEITDIEEQRRTKTGSQVLLGMYMCGVKSAQTLINQHLPRTTRKRYRARARALATHTRGKPVGHVPATT</sequence>
<gene>
    <name evidence="1" type="ORF">KDA_18950</name>
</gene>
<proteinExistence type="predicted"/>
<dbReference type="RefSeq" id="WP_126626866.1">
    <property type="nucleotide sequence ID" value="NZ_BIFT01000001.1"/>
</dbReference>
<dbReference type="EMBL" id="BIFT01000001">
    <property type="protein sequence ID" value="GCE26411.1"/>
    <property type="molecule type" value="Genomic_DNA"/>
</dbReference>
<accession>A0A402B4Z6</accession>
<dbReference type="OrthoDB" id="159067at2"/>
<keyword evidence="2" id="KW-1185">Reference proteome</keyword>
<comment type="caution">
    <text evidence="1">The sequence shown here is derived from an EMBL/GenBank/DDBJ whole genome shotgun (WGS) entry which is preliminary data.</text>
</comment>
<name>A0A402B4Z6_9CHLR</name>
<dbReference type="Proteomes" id="UP000287171">
    <property type="component" value="Unassembled WGS sequence"/>
</dbReference>
<reference evidence="2" key="1">
    <citation type="submission" date="2018-12" db="EMBL/GenBank/DDBJ databases">
        <title>Tengunoibacter tsumagoiensis gen. nov., sp. nov., Dictyobacter kobayashii sp. nov., D. alpinus sp. nov., and D. joshuensis sp. nov. and description of Dictyobacteraceae fam. nov. within the order Ktedonobacterales isolated from Tengu-no-mugimeshi.</title>
        <authorList>
            <person name="Wang C.M."/>
            <person name="Zheng Y."/>
            <person name="Sakai Y."/>
            <person name="Toyoda A."/>
            <person name="Minakuchi Y."/>
            <person name="Abe K."/>
            <person name="Yokota A."/>
            <person name="Yabe S."/>
        </authorList>
    </citation>
    <scope>NUCLEOTIDE SEQUENCE [LARGE SCALE GENOMIC DNA]</scope>
    <source>
        <strain evidence="2">Uno16</strain>
    </source>
</reference>
<organism evidence="1 2">
    <name type="scientific">Dictyobacter alpinus</name>
    <dbReference type="NCBI Taxonomy" id="2014873"/>
    <lineage>
        <taxon>Bacteria</taxon>
        <taxon>Bacillati</taxon>
        <taxon>Chloroflexota</taxon>
        <taxon>Ktedonobacteria</taxon>
        <taxon>Ktedonobacterales</taxon>
        <taxon>Dictyobacteraceae</taxon>
        <taxon>Dictyobacter</taxon>
    </lineage>
</organism>
<evidence type="ECO:0000313" key="2">
    <source>
        <dbReference type="Proteomes" id="UP000287171"/>
    </source>
</evidence>
<protein>
    <submittedName>
        <fullName evidence="1">Uncharacterized protein</fullName>
    </submittedName>
</protein>
<dbReference type="AlphaFoldDB" id="A0A402B4Z6"/>